<proteinExistence type="inferred from homology"/>
<sequence>MAINIPQTTVNFTVKGTEIRMVLQGHLDCIHLGSVWRQTFKFLDKNSAENVVIDASDVVYCDGSGATLFAKVREKVKGNMQVVGLKKEFLPLVDMFELETLAPLPQKSKVSIIEEIGRATHSILKDLREIITFTGELLVAIFWAMKNRRQVPWGDTWINAESAGVNALPIICLIGFLLGLIMAFQSAVPMKQFGAEIFVADLIGLSMLKELGPLLTAIVLAGRSGSAFAAELGTMKVNEEINALVTMGLDPVRYLAVTRVIASVMMTPILSCFCCLFALMGGAIVILSLGYPLVIYMDRIAQAVTITAFLAGVVKSVAFAILVAGVGCLRGLQTGTGAKAVGQSTTSAVVSAIVLVAVADAIFSVVLFALGI</sequence>
<dbReference type="Proteomes" id="UP000326354">
    <property type="component" value="Chromosome"/>
</dbReference>
<dbReference type="GO" id="GO:0005548">
    <property type="term" value="F:phospholipid transporter activity"/>
    <property type="evidence" value="ECO:0007669"/>
    <property type="project" value="TreeGrafter"/>
</dbReference>
<dbReference type="GO" id="GO:0043190">
    <property type="term" value="C:ATP-binding cassette (ABC) transporter complex"/>
    <property type="evidence" value="ECO:0007669"/>
    <property type="project" value="InterPro"/>
</dbReference>
<keyword evidence="3" id="KW-0378">Hydrolase</keyword>
<feature type="transmembrane region" description="Helical" evidence="1">
    <location>
        <begin position="300"/>
        <end position="327"/>
    </location>
</feature>
<dbReference type="NCBIfam" id="TIGR00056">
    <property type="entry name" value="MlaE family lipid ABC transporter permease subunit"/>
    <property type="match status" value="1"/>
</dbReference>
<dbReference type="InterPro" id="IPR036513">
    <property type="entry name" value="STAS_dom_sf"/>
</dbReference>
<evidence type="ECO:0000256" key="1">
    <source>
        <dbReference type="RuleBase" id="RU362044"/>
    </source>
</evidence>
<dbReference type="InterPro" id="IPR030802">
    <property type="entry name" value="Permease_MalE"/>
</dbReference>
<keyword evidence="4" id="KW-1185">Reference proteome</keyword>
<evidence type="ECO:0000313" key="3">
    <source>
        <dbReference type="EMBL" id="BBM87877.1"/>
    </source>
</evidence>
<organism evidence="3 4">
    <name type="scientific">Uabimicrobium amorphum</name>
    <dbReference type="NCBI Taxonomy" id="2596890"/>
    <lineage>
        <taxon>Bacteria</taxon>
        <taxon>Pseudomonadati</taxon>
        <taxon>Planctomycetota</taxon>
        <taxon>Candidatus Uabimicrobiia</taxon>
        <taxon>Candidatus Uabimicrobiales</taxon>
        <taxon>Candidatus Uabimicrobiaceae</taxon>
        <taxon>Candidatus Uabimicrobium</taxon>
    </lineage>
</organism>
<dbReference type="Pfam" id="PF01740">
    <property type="entry name" value="STAS"/>
    <property type="match status" value="1"/>
</dbReference>
<dbReference type="AlphaFoldDB" id="A0A5S9F6H0"/>
<keyword evidence="1" id="KW-0812">Transmembrane</keyword>
<dbReference type="PANTHER" id="PTHR30188:SF3">
    <property type="entry name" value="ABC TRANSPORTER PERMEASE"/>
    <property type="match status" value="1"/>
</dbReference>
<dbReference type="EMBL" id="AP019860">
    <property type="protein sequence ID" value="BBM87877.1"/>
    <property type="molecule type" value="Genomic_DNA"/>
</dbReference>
<keyword evidence="1" id="KW-0472">Membrane</keyword>
<comment type="caution">
    <text evidence="1">Lacks conserved residue(s) required for the propagation of feature annotation.</text>
</comment>
<feature type="transmembrane region" description="Helical" evidence="1">
    <location>
        <begin position="348"/>
        <end position="370"/>
    </location>
</feature>
<dbReference type="GO" id="GO:0008237">
    <property type="term" value="F:metallopeptidase activity"/>
    <property type="evidence" value="ECO:0007669"/>
    <property type="project" value="UniProtKB-KW"/>
</dbReference>
<feature type="transmembrane region" description="Helical" evidence="1">
    <location>
        <begin position="165"/>
        <end position="184"/>
    </location>
</feature>
<feature type="transmembrane region" description="Helical" evidence="1">
    <location>
        <begin position="269"/>
        <end position="294"/>
    </location>
</feature>
<protein>
    <submittedName>
        <fullName evidence="3">Glycoprotein endopeptidase metalloprotease</fullName>
    </submittedName>
</protein>
<reference evidence="3 4" key="1">
    <citation type="submission" date="2019-08" db="EMBL/GenBank/DDBJ databases">
        <title>Complete genome sequence of Candidatus Uab amorphum.</title>
        <authorList>
            <person name="Shiratori T."/>
            <person name="Suzuki S."/>
            <person name="Kakizawa Y."/>
            <person name="Ishida K."/>
        </authorList>
    </citation>
    <scope>NUCLEOTIDE SEQUENCE [LARGE SCALE GENOMIC DNA]</scope>
    <source>
        <strain evidence="3 4">SRT547</strain>
    </source>
</reference>
<feature type="domain" description="STAS" evidence="2">
    <location>
        <begin position="23"/>
        <end position="123"/>
    </location>
</feature>
<accession>A0A5S9F6H0</accession>
<dbReference type="PANTHER" id="PTHR30188">
    <property type="entry name" value="ABC TRANSPORTER PERMEASE PROTEIN-RELATED"/>
    <property type="match status" value="1"/>
</dbReference>
<dbReference type="InterPro" id="IPR002645">
    <property type="entry name" value="STAS_dom"/>
</dbReference>
<dbReference type="PROSITE" id="PS50801">
    <property type="entry name" value="STAS"/>
    <property type="match status" value="1"/>
</dbReference>
<comment type="similarity">
    <text evidence="1">Belongs to the MlaE permease family.</text>
</comment>
<keyword evidence="3" id="KW-0645">Protease</keyword>
<dbReference type="InterPro" id="IPR003453">
    <property type="entry name" value="ABC_MlaE_roteobac"/>
</dbReference>
<keyword evidence="1" id="KW-1133">Transmembrane helix</keyword>
<evidence type="ECO:0000259" key="2">
    <source>
        <dbReference type="PROSITE" id="PS50801"/>
    </source>
</evidence>
<evidence type="ECO:0000313" key="4">
    <source>
        <dbReference type="Proteomes" id="UP000326354"/>
    </source>
</evidence>
<gene>
    <name evidence="3" type="ORF">UABAM_06292</name>
</gene>
<dbReference type="SUPFAM" id="SSF52091">
    <property type="entry name" value="SpoIIaa-like"/>
    <property type="match status" value="1"/>
</dbReference>
<dbReference type="Gene3D" id="3.30.750.24">
    <property type="entry name" value="STAS domain"/>
    <property type="match status" value="1"/>
</dbReference>
<keyword evidence="3" id="KW-0482">Metalloprotease</keyword>
<name>A0A5S9F6H0_UABAM</name>
<dbReference type="RefSeq" id="WP_151971870.1">
    <property type="nucleotide sequence ID" value="NZ_AP019860.1"/>
</dbReference>
<dbReference type="KEGG" id="uam:UABAM_06292"/>
<dbReference type="OrthoDB" id="9810518at2"/>
<dbReference type="GO" id="GO:0006508">
    <property type="term" value="P:proteolysis"/>
    <property type="evidence" value="ECO:0007669"/>
    <property type="project" value="UniProtKB-KW"/>
</dbReference>
<dbReference type="Pfam" id="PF02405">
    <property type="entry name" value="MlaE"/>
    <property type="match status" value="1"/>
</dbReference>